<dbReference type="GO" id="GO:0090314">
    <property type="term" value="P:positive regulation of protein targeting to membrane"/>
    <property type="evidence" value="ECO:0007669"/>
    <property type="project" value="UniProtKB-UniRule"/>
</dbReference>
<evidence type="ECO:0000259" key="10">
    <source>
        <dbReference type="Pfam" id="PF05644"/>
    </source>
</evidence>
<gene>
    <name evidence="11" type="ORF">CAUJ_LOCUS4996</name>
</gene>
<dbReference type="AlphaFoldDB" id="A0A8S1H105"/>
<dbReference type="EMBL" id="CAJGYM010000010">
    <property type="protein sequence ID" value="CAD6189077.1"/>
    <property type="molecule type" value="Genomic_DNA"/>
</dbReference>
<evidence type="ECO:0000256" key="1">
    <source>
        <dbReference type="ARBA" id="ARBA00009806"/>
    </source>
</evidence>
<protein>
    <recommendedName>
        <fullName evidence="9">Mitochondrial fission factor</fullName>
    </recommendedName>
</protein>
<dbReference type="GO" id="GO:0005777">
    <property type="term" value="C:peroxisome"/>
    <property type="evidence" value="ECO:0007669"/>
    <property type="project" value="UniProtKB-SubCell"/>
</dbReference>
<dbReference type="GO" id="GO:0090141">
    <property type="term" value="P:positive regulation of mitochondrial fission"/>
    <property type="evidence" value="ECO:0007669"/>
    <property type="project" value="UniProtKB-UniRule"/>
</dbReference>
<evidence type="ECO:0000256" key="7">
    <source>
        <dbReference type="ARBA" id="ARBA00023136"/>
    </source>
</evidence>
<dbReference type="GO" id="GO:0005741">
    <property type="term" value="C:mitochondrial outer membrane"/>
    <property type="evidence" value="ECO:0007669"/>
    <property type="project" value="UniProtKB-SubCell"/>
</dbReference>
<keyword evidence="5" id="KW-0175">Coiled coil</keyword>
<sequence>MHVPEHITVTGDELYFDGSSSNIQNSNRRDIVEKMAVPDRITVAGGDSYGTTASYPNYSVENRIAGVDALSMEVPSTLTLDTAEYDHPKEISTQDSVATQNSIAVNENPLHELKQMRRQLGRLTERMNYLEIEIAHHNNKDKYMFGALFGFVLMAAYALLKR</sequence>
<keyword evidence="2 9" id="KW-0812">Transmembrane</keyword>
<evidence type="ECO:0000256" key="4">
    <source>
        <dbReference type="ARBA" id="ARBA00022989"/>
    </source>
</evidence>
<keyword evidence="8 9" id="KW-0576">Peroxisome</keyword>
<evidence type="ECO:0000256" key="6">
    <source>
        <dbReference type="ARBA" id="ARBA00023128"/>
    </source>
</evidence>
<dbReference type="InterPro" id="IPR039433">
    <property type="entry name" value="Mff-like_dom"/>
</dbReference>
<evidence type="ECO:0000256" key="5">
    <source>
        <dbReference type="ARBA" id="ARBA00023054"/>
    </source>
</evidence>
<evidence type="ECO:0000256" key="2">
    <source>
        <dbReference type="ARBA" id="ARBA00022692"/>
    </source>
</evidence>
<comment type="similarity">
    <text evidence="1 9">Belongs to the Tango11 family.</text>
</comment>
<evidence type="ECO:0000256" key="9">
    <source>
        <dbReference type="RuleBase" id="RU368040"/>
    </source>
</evidence>
<dbReference type="Proteomes" id="UP000835052">
    <property type="component" value="Unassembled WGS sequence"/>
</dbReference>
<reference evidence="11" key="1">
    <citation type="submission" date="2020-10" db="EMBL/GenBank/DDBJ databases">
        <authorList>
            <person name="Kikuchi T."/>
        </authorList>
    </citation>
    <scope>NUCLEOTIDE SEQUENCE</scope>
    <source>
        <strain evidence="11">NKZ352</strain>
    </source>
</reference>
<dbReference type="InterPro" id="IPR008518">
    <property type="entry name" value="Mff/Tango-11"/>
</dbReference>
<keyword evidence="3 9" id="KW-1000">Mitochondrion outer membrane</keyword>
<comment type="function">
    <text evidence="9">Plays a role in mitochondrial and peroxisomal fission. Promotes the recruitment and association of the fission mediator dynamin-related protein 1 (DNM1L) to the mitochondrial surface.</text>
</comment>
<feature type="domain" description="Mff-like" evidence="10">
    <location>
        <begin position="1"/>
        <end position="87"/>
    </location>
</feature>
<proteinExistence type="inferred from homology"/>
<dbReference type="PANTHER" id="PTHR16501:SF6">
    <property type="entry name" value="TRANSPORT AND GOLGI ORGANIZATION PROTEIN 11"/>
    <property type="match status" value="1"/>
</dbReference>
<keyword evidence="12" id="KW-1185">Reference proteome</keyword>
<comment type="caution">
    <text evidence="11">The sequence shown here is derived from an EMBL/GenBank/DDBJ whole genome shotgun (WGS) entry which is preliminary data.</text>
</comment>
<organism evidence="11 12">
    <name type="scientific">Caenorhabditis auriculariae</name>
    <dbReference type="NCBI Taxonomy" id="2777116"/>
    <lineage>
        <taxon>Eukaryota</taxon>
        <taxon>Metazoa</taxon>
        <taxon>Ecdysozoa</taxon>
        <taxon>Nematoda</taxon>
        <taxon>Chromadorea</taxon>
        <taxon>Rhabditida</taxon>
        <taxon>Rhabditina</taxon>
        <taxon>Rhabditomorpha</taxon>
        <taxon>Rhabditoidea</taxon>
        <taxon>Rhabditidae</taxon>
        <taxon>Peloderinae</taxon>
        <taxon>Caenorhabditis</taxon>
    </lineage>
</organism>
<dbReference type="OrthoDB" id="5986838at2759"/>
<dbReference type="GO" id="GO:0000266">
    <property type="term" value="P:mitochondrial fission"/>
    <property type="evidence" value="ECO:0007669"/>
    <property type="project" value="UniProtKB-UniRule"/>
</dbReference>
<evidence type="ECO:0000256" key="3">
    <source>
        <dbReference type="ARBA" id="ARBA00022787"/>
    </source>
</evidence>
<evidence type="ECO:0000313" key="12">
    <source>
        <dbReference type="Proteomes" id="UP000835052"/>
    </source>
</evidence>
<keyword evidence="7 9" id="KW-0472">Membrane</keyword>
<evidence type="ECO:0000256" key="8">
    <source>
        <dbReference type="ARBA" id="ARBA00023140"/>
    </source>
</evidence>
<keyword evidence="4 9" id="KW-1133">Transmembrane helix</keyword>
<comment type="subcellular location">
    <subcellularLocation>
        <location evidence="9">Mitochondrion outer membrane</location>
        <topology evidence="9">Single-pass type IV membrane protein</topology>
    </subcellularLocation>
    <subcellularLocation>
        <location evidence="9">Peroxisome</location>
    </subcellularLocation>
</comment>
<dbReference type="Pfam" id="PF05644">
    <property type="entry name" value="Miff"/>
    <property type="match status" value="1"/>
</dbReference>
<name>A0A8S1H105_9PELO</name>
<accession>A0A8S1H105</accession>
<keyword evidence="6 9" id="KW-0496">Mitochondrion</keyword>
<evidence type="ECO:0000313" key="11">
    <source>
        <dbReference type="EMBL" id="CAD6189077.1"/>
    </source>
</evidence>
<feature type="transmembrane region" description="Helical" evidence="9">
    <location>
        <begin position="143"/>
        <end position="160"/>
    </location>
</feature>
<dbReference type="PANTHER" id="PTHR16501">
    <property type="entry name" value="TRANSPORT AND GOLGI ORGANIZATION PROTEIN 11"/>
    <property type="match status" value="1"/>
</dbReference>